<dbReference type="OrthoDB" id="420046at2759"/>
<evidence type="ECO:0000313" key="1">
    <source>
        <dbReference type="EMBL" id="OEU23700.1"/>
    </source>
</evidence>
<keyword evidence="2" id="KW-1185">Reference proteome</keyword>
<dbReference type="Gene3D" id="2.60.120.620">
    <property type="entry name" value="q2cbj1_9rhob like domain"/>
    <property type="match status" value="1"/>
</dbReference>
<dbReference type="Pfam" id="PF05721">
    <property type="entry name" value="PhyH"/>
    <property type="match status" value="1"/>
</dbReference>
<dbReference type="SUPFAM" id="SSF51197">
    <property type="entry name" value="Clavaminate synthase-like"/>
    <property type="match status" value="1"/>
</dbReference>
<dbReference type="InterPro" id="IPR008775">
    <property type="entry name" value="Phytyl_CoA_dOase-like"/>
</dbReference>
<dbReference type="Proteomes" id="UP000095751">
    <property type="component" value="Unassembled WGS sequence"/>
</dbReference>
<protein>
    <recommendedName>
        <fullName evidence="3">PhyH-domain-containing protein</fullName>
    </recommendedName>
</protein>
<dbReference type="AlphaFoldDB" id="A0A1E7FZX7"/>
<evidence type="ECO:0008006" key="3">
    <source>
        <dbReference type="Google" id="ProtNLM"/>
    </source>
</evidence>
<sequence>MREDLRLDLRKGPALDRIRQNTADADDVEFLRGNSSLLEIIRRTMNPRDESDKKLWLGNIGRFNFGGSGNDGSYQNLRTSDVGGIVSLPGAADQALHADTPHLFEHNIANLPAHYINMFAPCTNFNEQVGGTAFIHGSHSLEFTAKHYGQDSNNSIFYPYLVRPRLEVGDVVLFDCRMLHFGLANTSKTIERCICYSNTWMDWFHDKKNWDKNRAIFEEKENDDGENK</sequence>
<dbReference type="PANTHER" id="PTHR37563:SF2">
    <property type="entry name" value="PHYTANOYL-COA DIOXYGENASE FAMILY PROTEIN (AFU_ORTHOLOGUE AFUA_2G03330)"/>
    <property type="match status" value="1"/>
</dbReference>
<reference evidence="1 2" key="1">
    <citation type="submission" date="2016-09" db="EMBL/GenBank/DDBJ databases">
        <title>Extensive genetic diversity and differential bi-allelic expression allows diatom success in the polar Southern Ocean.</title>
        <authorList>
            <consortium name="DOE Joint Genome Institute"/>
            <person name="Mock T."/>
            <person name="Otillar R.P."/>
            <person name="Strauss J."/>
            <person name="Dupont C."/>
            <person name="Frickenhaus S."/>
            <person name="Maumus F."/>
            <person name="Mcmullan M."/>
            <person name="Sanges R."/>
            <person name="Schmutz J."/>
            <person name="Toseland A."/>
            <person name="Valas R."/>
            <person name="Veluchamy A."/>
            <person name="Ward B.J."/>
            <person name="Allen A."/>
            <person name="Barry K."/>
            <person name="Falciatore A."/>
            <person name="Ferrante M."/>
            <person name="Fortunato A.E."/>
            <person name="Gloeckner G."/>
            <person name="Gruber A."/>
            <person name="Hipkin R."/>
            <person name="Janech M."/>
            <person name="Kroth P."/>
            <person name="Leese F."/>
            <person name="Lindquist E."/>
            <person name="Lyon B.R."/>
            <person name="Martin J."/>
            <person name="Mayer C."/>
            <person name="Parker M."/>
            <person name="Quesneville H."/>
            <person name="Raymond J."/>
            <person name="Uhlig C."/>
            <person name="Valentin K.U."/>
            <person name="Worden A.Z."/>
            <person name="Armbrust E.V."/>
            <person name="Bowler C."/>
            <person name="Green B."/>
            <person name="Moulton V."/>
            <person name="Van Oosterhout C."/>
            <person name="Grigoriev I."/>
        </authorList>
    </citation>
    <scope>NUCLEOTIDE SEQUENCE [LARGE SCALE GENOMIC DNA]</scope>
    <source>
        <strain evidence="1 2">CCMP1102</strain>
    </source>
</reference>
<dbReference type="KEGG" id="fcy:FRACYDRAFT_267583"/>
<dbReference type="EMBL" id="KV784353">
    <property type="protein sequence ID" value="OEU23700.1"/>
    <property type="molecule type" value="Genomic_DNA"/>
</dbReference>
<dbReference type="InParanoid" id="A0A1E7FZX7"/>
<proteinExistence type="predicted"/>
<dbReference type="InterPro" id="IPR051961">
    <property type="entry name" value="Fungal_Metabolite_Diox"/>
</dbReference>
<organism evidence="1 2">
    <name type="scientific">Fragilariopsis cylindrus CCMP1102</name>
    <dbReference type="NCBI Taxonomy" id="635003"/>
    <lineage>
        <taxon>Eukaryota</taxon>
        <taxon>Sar</taxon>
        <taxon>Stramenopiles</taxon>
        <taxon>Ochrophyta</taxon>
        <taxon>Bacillariophyta</taxon>
        <taxon>Bacillariophyceae</taxon>
        <taxon>Bacillariophycidae</taxon>
        <taxon>Bacillariales</taxon>
        <taxon>Bacillariaceae</taxon>
        <taxon>Fragilariopsis</taxon>
    </lineage>
</organism>
<accession>A0A1E7FZX7</accession>
<evidence type="ECO:0000313" key="2">
    <source>
        <dbReference type="Proteomes" id="UP000095751"/>
    </source>
</evidence>
<gene>
    <name evidence="1" type="ORF">FRACYDRAFT_267583</name>
</gene>
<dbReference type="PANTHER" id="PTHR37563">
    <property type="entry name" value="PHYTANOYL-COA DIOXYGENASE FAMILY PROTEIN (AFU_ORTHOLOGUE AFUA_2G03330)"/>
    <property type="match status" value="1"/>
</dbReference>
<name>A0A1E7FZX7_9STRA</name>